<dbReference type="SUPFAM" id="SSF52540">
    <property type="entry name" value="P-loop containing nucleoside triphosphate hydrolases"/>
    <property type="match status" value="1"/>
</dbReference>
<dbReference type="Gene3D" id="3.40.50.300">
    <property type="entry name" value="P-loop containing nucleotide triphosphate hydrolases"/>
    <property type="match status" value="1"/>
</dbReference>
<protein>
    <submittedName>
        <fullName evidence="2">TraM recognition domain-containing protein</fullName>
    </submittedName>
</protein>
<proteinExistence type="predicted"/>
<dbReference type="RefSeq" id="WP_244822236.1">
    <property type="nucleotide sequence ID" value="NZ_CP112998.1"/>
</dbReference>
<sequence>MNPFDLDRPIIELASSNEKSSWTLRHAVEGVQIFGGIGSGKTSGSGRMLALKYLSAGFGGLVLTVKPDEKQAWQQYCKIANREKDLICIEPGGDHSFNFLQYVSANADGKDAITENIVDVLKTVIRAGDSKGGGKTDDAFWETALDLLIFNVIDLCRLAYGKVSIQQMYDIVLSVPKSQDGVIIETPGDENKAFQKALRLASRNVVEKIDAWEKSQSDEFRERMMEDPTGYEAEMFDAVPQSRVLRFVDQFFTDNLITLNEKTRSIIDFSFSGFLFRLLREPIYSLFCKYGSTVTPEDSLNGKIILLNLPVKIYHKVGRDCQVLFKYIWQQAMEKRNVNENSRPMFLWADEAQNFLHEHDASYQATARSSRIATVYISQNLPNYFASMGGEKSEQRVKSFLGTLSTKIFHANADIETNSYASNLIGKIYFINESDQTGLTQQYSKSVSKSVVLEHAVRSEQLIQLKTGGPQNKFIVEGYMHRQGDTLFGNRNHLKMNFNQNYQP</sequence>
<evidence type="ECO:0000259" key="1">
    <source>
        <dbReference type="Pfam" id="PF12696"/>
    </source>
</evidence>
<reference evidence="2" key="1">
    <citation type="submission" date="2022-11" db="EMBL/GenBank/DDBJ databases">
        <title>Dyadobacter pollutisoli sp. nov., isolated from plastic dumped soil.</title>
        <authorList>
            <person name="Kim J.M."/>
            <person name="Kim K.R."/>
            <person name="Lee J.K."/>
            <person name="Hao L."/>
            <person name="Jeon C.O."/>
        </authorList>
    </citation>
    <scope>NUCLEOTIDE SEQUENCE</scope>
    <source>
        <strain evidence="2">U1</strain>
    </source>
</reference>
<dbReference type="InterPro" id="IPR032689">
    <property type="entry name" value="TraG-D_C"/>
</dbReference>
<dbReference type="Pfam" id="PF12696">
    <property type="entry name" value="TraG-D_C"/>
    <property type="match status" value="1"/>
</dbReference>
<feature type="domain" description="TraD/TraG TraM recognition site" evidence="1">
    <location>
        <begin position="346"/>
        <end position="462"/>
    </location>
</feature>
<dbReference type="KEGG" id="dpf:ON006_29715"/>
<accession>A0A9E8SLK8</accession>
<dbReference type="InterPro" id="IPR027417">
    <property type="entry name" value="P-loop_NTPase"/>
</dbReference>
<dbReference type="EMBL" id="CP112998">
    <property type="protein sequence ID" value="WAC11896.1"/>
    <property type="molecule type" value="Genomic_DNA"/>
</dbReference>
<dbReference type="AlphaFoldDB" id="A0A9E8SLK8"/>
<organism evidence="2 3">
    <name type="scientific">Dyadobacter pollutisoli</name>
    <dbReference type="NCBI Taxonomy" id="2910158"/>
    <lineage>
        <taxon>Bacteria</taxon>
        <taxon>Pseudomonadati</taxon>
        <taxon>Bacteroidota</taxon>
        <taxon>Cytophagia</taxon>
        <taxon>Cytophagales</taxon>
        <taxon>Spirosomataceae</taxon>
        <taxon>Dyadobacter</taxon>
    </lineage>
</organism>
<evidence type="ECO:0000313" key="2">
    <source>
        <dbReference type="EMBL" id="WAC11896.1"/>
    </source>
</evidence>
<gene>
    <name evidence="2" type="ORF">ON006_29715</name>
</gene>
<keyword evidence="3" id="KW-1185">Reference proteome</keyword>
<dbReference type="Proteomes" id="UP001164653">
    <property type="component" value="Chromosome"/>
</dbReference>
<evidence type="ECO:0000313" key="3">
    <source>
        <dbReference type="Proteomes" id="UP001164653"/>
    </source>
</evidence>
<name>A0A9E8SLK8_9BACT</name>